<reference evidence="1" key="1">
    <citation type="submission" date="2018-02" db="EMBL/GenBank/DDBJ databases">
        <title>Rhizophora mucronata_Transcriptome.</title>
        <authorList>
            <person name="Meera S.P."/>
            <person name="Sreeshan A."/>
            <person name="Augustine A."/>
        </authorList>
    </citation>
    <scope>NUCLEOTIDE SEQUENCE</scope>
    <source>
        <tissue evidence="1">Leaf</tissue>
    </source>
</reference>
<organism evidence="1">
    <name type="scientific">Rhizophora mucronata</name>
    <name type="common">Asiatic mangrove</name>
    <dbReference type="NCBI Taxonomy" id="61149"/>
    <lineage>
        <taxon>Eukaryota</taxon>
        <taxon>Viridiplantae</taxon>
        <taxon>Streptophyta</taxon>
        <taxon>Embryophyta</taxon>
        <taxon>Tracheophyta</taxon>
        <taxon>Spermatophyta</taxon>
        <taxon>Magnoliopsida</taxon>
        <taxon>eudicotyledons</taxon>
        <taxon>Gunneridae</taxon>
        <taxon>Pentapetalae</taxon>
        <taxon>rosids</taxon>
        <taxon>fabids</taxon>
        <taxon>Malpighiales</taxon>
        <taxon>Rhizophoraceae</taxon>
        <taxon>Rhizophora</taxon>
    </lineage>
</organism>
<sequence length="33" mass="3861">MKCNANGMYRNSHIWCTPHKLIISYMGTYLQQG</sequence>
<proteinExistence type="predicted"/>
<evidence type="ECO:0000313" key="1">
    <source>
        <dbReference type="EMBL" id="MBX44795.1"/>
    </source>
</evidence>
<dbReference type="AlphaFoldDB" id="A0A2P2NQR8"/>
<name>A0A2P2NQR8_RHIMU</name>
<protein>
    <submittedName>
        <fullName evidence="1">Uncharacterized protein</fullName>
    </submittedName>
</protein>
<dbReference type="EMBL" id="GGEC01064311">
    <property type="protein sequence ID" value="MBX44795.1"/>
    <property type="molecule type" value="Transcribed_RNA"/>
</dbReference>
<accession>A0A2P2NQR8</accession>